<evidence type="ECO:0000259" key="20">
    <source>
        <dbReference type="PROSITE" id="PS51383"/>
    </source>
</evidence>
<evidence type="ECO:0000256" key="11">
    <source>
        <dbReference type="ARBA" id="ARBA00023235"/>
    </source>
</evidence>
<comment type="catalytic activity">
    <reaction evidence="1 18 19">
        <text>(6R)-NADHX = (6S)-NADHX</text>
        <dbReference type="Rhea" id="RHEA:32215"/>
        <dbReference type="ChEBI" id="CHEBI:64074"/>
        <dbReference type="ChEBI" id="CHEBI:64075"/>
        <dbReference type="EC" id="5.1.99.6"/>
    </reaction>
</comment>
<evidence type="ECO:0000256" key="5">
    <source>
        <dbReference type="ARBA" id="ARBA00022723"/>
    </source>
</evidence>
<evidence type="ECO:0000313" key="23">
    <source>
        <dbReference type="Proteomes" id="UP000229730"/>
    </source>
</evidence>
<dbReference type="InParanoid" id="A0A2G4YSK0"/>
<comment type="caution">
    <text evidence="18">Lacks conserved residue(s) required for the propagation of feature annotation.</text>
</comment>
<feature type="domain" description="YjeF N-terminal" evidence="21">
    <location>
        <begin position="15"/>
        <end position="212"/>
    </location>
</feature>
<evidence type="ECO:0000256" key="16">
    <source>
        <dbReference type="ARBA" id="ARBA00049209"/>
    </source>
</evidence>
<dbReference type="InterPro" id="IPR029056">
    <property type="entry name" value="Ribokinase-like"/>
</dbReference>
<feature type="binding site" evidence="18">
    <location>
        <position position="158"/>
    </location>
    <ligand>
        <name>K(+)</name>
        <dbReference type="ChEBI" id="CHEBI:29103"/>
    </ligand>
</feature>
<evidence type="ECO:0000256" key="18">
    <source>
        <dbReference type="HAMAP-Rule" id="MF_01966"/>
    </source>
</evidence>
<dbReference type="GO" id="GO:0005524">
    <property type="term" value="F:ATP binding"/>
    <property type="evidence" value="ECO:0007669"/>
    <property type="project" value="UniProtKB-UniRule"/>
</dbReference>
<gene>
    <name evidence="17" type="primary">nnrD</name>
    <name evidence="18" type="synonym">nnrE</name>
    <name evidence="22" type="ORF">CRD36_07845</name>
</gene>
<comment type="cofactor">
    <cofactor evidence="18 19">
        <name>K(+)</name>
        <dbReference type="ChEBI" id="CHEBI:29103"/>
    </cofactor>
    <text evidence="18 19">Binds 1 potassium ion per subunit.</text>
</comment>
<feature type="binding site" evidence="17">
    <location>
        <position position="374"/>
    </location>
    <ligand>
        <name>(6S)-NADPHX</name>
        <dbReference type="ChEBI" id="CHEBI:64076"/>
    </ligand>
</feature>
<dbReference type="HAMAP" id="MF_01966">
    <property type="entry name" value="NADHX_epimerase"/>
    <property type="match status" value="1"/>
</dbReference>
<comment type="function">
    <text evidence="14 19">Bifunctional enzyme that catalyzes the epimerization of the S- and R-forms of NAD(P)HX and the dehydration of the S-form of NAD(P)HX at the expense of ADP, which is converted to AMP. This allows the repair of both epimers of NAD(P)HX, a damaged form of NAD(P)H that is a result of enzymatic or heat-dependent hydration.</text>
</comment>
<feature type="binding site" evidence="18">
    <location>
        <position position="62"/>
    </location>
    <ligand>
        <name>K(+)</name>
        <dbReference type="ChEBI" id="CHEBI:29103"/>
    </ligand>
</feature>
<dbReference type="InterPro" id="IPR030677">
    <property type="entry name" value="Nnr"/>
</dbReference>
<dbReference type="RefSeq" id="WP_099472197.1">
    <property type="nucleotide sequence ID" value="NZ_CP041025.1"/>
</dbReference>
<keyword evidence="10 17" id="KW-0520">NAD</keyword>
<evidence type="ECO:0000256" key="2">
    <source>
        <dbReference type="ARBA" id="ARBA00000909"/>
    </source>
</evidence>
<dbReference type="HAMAP" id="MF_01965">
    <property type="entry name" value="NADHX_dehydratase"/>
    <property type="match status" value="1"/>
</dbReference>
<dbReference type="PROSITE" id="PS51385">
    <property type="entry name" value="YJEF_N"/>
    <property type="match status" value="1"/>
</dbReference>
<sequence length="501" mass="52263">MDDKQGNALLSVSEMGRADQLTIDYGIAGHDLMEAAGLSVVRHIMARYSPQKVLVLCGPGNNGGDGFVVARHLAQAGWGVDLALLGEVSNLRGDAAVMAACYPGKIQPIGTAVLRDHGLIVDAIFGAGLCRSIEGDVAQLINQINAAECSLVAVDVPSGVDGDSGQVRGVALQATSTVTFFRRKPGHLLYPGRALCGELEVTDIGILPRVLNEIPPRTWRNDPALWRESFPRHTATGHKYSRGHGVVISGGAAQGGAARLAAKAALRIGAGLVSITCPEDAIIPHAAHLTAVMIKPFSGRGGIKELLQDQRLNAWCVGPGNGVTDRTGGYVLDVVGAGRACVIDADGLTVFAPDPDKLFQVTRKASRMPILTPHDGEFYRLFPDLGSVTEGYNKLLSAREAAKRAGSVILLKGPDTVIAAPDGRAVINDIAPPWLATAGSGDVLAGLCTGLMAQGMPAFEAAAAAVWCHSRAAMAFGPGLISEEIEGQIPAALKEIHTANF</sequence>
<dbReference type="PROSITE" id="PS51383">
    <property type="entry name" value="YJEF_C_3"/>
    <property type="match status" value="1"/>
</dbReference>
<comment type="similarity">
    <text evidence="3 19">In the N-terminal section; belongs to the NnrE/AIBP family.</text>
</comment>
<dbReference type="AlphaFoldDB" id="A0A2G4YSK0"/>
<feature type="binding site" evidence="17">
    <location>
        <position position="320"/>
    </location>
    <ligand>
        <name>(6S)-NADPHX</name>
        <dbReference type="ChEBI" id="CHEBI:64076"/>
    </ligand>
</feature>
<feature type="binding site" evidence="17">
    <location>
        <begin position="412"/>
        <end position="416"/>
    </location>
    <ligand>
        <name>AMP</name>
        <dbReference type="ChEBI" id="CHEBI:456215"/>
    </ligand>
</feature>
<dbReference type="EC" id="4.2.1.136" evidence="19"/>
<keyword evidence="8 17" id="KW-0521">NADP</keyword>
<dbReference type="GO" id="GO:0046872">
    <property type="term" value="F:metal ion binding"/>
    <property type="evidence" value="ECO:0007669"/>
    <property type="project" value="UniProtKB-UniRule"/>
</dbReference>
<keyword evidence="6 17" id="KW-0547">Nucleotide-binding</keyword>
<dbReference type="Pfam" id="PF01256">
    <property type="entry name" value="Carb_kinase"/>
    <property type="match status" value="1"/>
</dbReference>
<evidence type="ECO:0000256" key="15">
    <source>
        <dbReference type="ARBA" id="ARBA00048238"/>
    </source>
</evidence>
<evidence type="ECO:0000313" key="22">
    <source>
        <dbReference type="EMBL" id="PHZ85308.1"/>
    </source>
</evidence>
<evidence type="ECO:0000256" key="8">
    <source>
        <dbReference type="ARBA" id="ARBA00022857"/>
    </source>
</evidence>
<dbReference type="PANTHER" id="PTHR12592">
    <property type="entry name" value="ATP-DEPENDENT (S)-NAD(P)H-HYDRATE DEHYDRATASE FAMILY MEMBER"/>
    <property type="match status" value="1"/>
</dbReference>
<dbReference type="GO" id="GO:0052855">
    <property type="term" value="F:ADP-dependent NAD(P)H-hydrate dehydratase activity"/>
    <property type="evidence" value="ECO:0007669"/>
    <property type="project" value="UniProtKB-UniRule"/>
</dbReference>
<evidence type="ECO:0000256" key="17">
    <source>
        <dbReference type="HAMAP-Rule" id="MF_01965"/>
    </source>
</evidence>
<dbReference type="OrthoDB" id="9806925at2"/>
<comment type="catalytic activity">
    <reaction evidence="15 17 19">
        <text>(6S)-NADHX + ADP = AMP + phosphate + NADH + H(+)</text>
        <dbReference type="Rhea" id="RHEA:32223"/>
        <dbReference type="ChEBI" id="CHEBI:15378"/>
        <dbReference type="ChEBI" id="CHEBI:43474"/>
        <dbReference type="ChEBI" id="CHEBI:57945"/>
        <dbReference type="ChEBI" id="CHEBI:64074"/>
        <dbReference type="ChEBI" id="CHEBI:456215"/>
        <dbReference type="ChEBI" id="CHEBI:456216"/>
        <dbReference type="EC" id="4.2.1.136"/>
    </reaction>
</comment>
<dbReference type="Gene3D" id="3.40.1190.20">
    <property type="match status" value="1"/>
</dbReference>
<dbReference type="InterPro" id="IPR036652">
    <property type="entry name" value="YjeF_N_dom_sf"/>
</dbReference>
<evidence type="ECO:0000256" key="1">
    <source>
        <dbReference type="ARBA" id="ARBA00000013"/>
    </source>
</evidence>
<protein>
    <recommendedName>
        <fullName evidence="19">Bifunctional NAD(P)H-hydrate repair enzyme</fullName>
    </recommendedName>
    <alternativeName>
        <fullName evidence="19">Nicotinamide nucleotide repair protein</fullName>
    </alternativeName>
    <domain>
        <recommendedName>
            <fullName evidence="19">ADP-dependent (S)-NAD(P)H-hydrate dehydratase</fullName>
            <ecNumber evidence="19">4.2.1.136</ecNumber>
        </recommendedName>
        <alternativeName>
            <fullName evidence="19">ADP-dependent NAD(P)HX dehydratase</fullName>
        </alternativeName>
    </domain>
    <domain>
        <recommendedName>
            <fullName evidence="19">NAD(P)H-hydrate epimerase</fullName>
            <ecNumber evidence="19">5.1.99.6</ecNumber>
        </recommendedName>
    </domain>
</protein>
<evidence type="ECO:0000256" key="19">
    <source>
        <dbReference type="PIRNR" id="PIRNR017184"/>
    </source>
</evidence>
<accession>A0A2G4YSK0</accession>
<keyword evidence="11 18" id="KW-0413">Isomerase</keyword>
<feature type="binding site" evidence="18">
    <location>
        <position position="122"/>
    </location>
    <ligand>
        <name>K(+)</name>
        <dbReference type="ChEBI" id="CHEBI:29103"/>
    </ligand>
</feature>
<dbReference type="Proteomes" id="UP000229730">
    <property type="component" value="Unassembled WGS sequence"/>
</dbReference>
<dbReference type="EMBL" id="PDEM01000016">
    <property type="protein sequence ID" value="PHZ85308.1"/>
    <property type="molecule type" value="Genomic_DNA"/>
</dbReference>
<keyword evidence="23" id="KW-1185">Reference proteome</keyword>
<keyword evidence="9 18" id="KW-0630">Potassium</keyword>
<dbReference type="GO" id="GO:0046496">
    <property type="term" value="P:nicotinamide nucleotide metabolic process"/>
    <property type="evidence" value="ECO:0007669"/>
    <property type="project" value="UniProtKB-UniRule"/>
</dbReference>
<comment type="similarity">
    <text evidence="18">Belongs to the NnrE/AIBP family.</text>
</comment>
<dbReference type="PIRSF" id="PIRSF017184">
    <property type="entry name" value="Nnr"/>
    <property type="match status" value="1"/>
</dbReference>
<dbReference type="GO" id="GO:0052856">
    <property type="term" value="F:NAD(P)HX epimerase activity"/>
    <property type="evidence" value="ECO:0007669"/>
    <property type="project" value="UniProtKB-UniRule"/>
</dbReference>
<feature type="binding site" evidence="17">
    <location>
        <position position="257"/>
    </location>
    <ligand>
        <name>(6S)-NADPHX</name>
        <dbReference type="ChEBI" id="CHEBI:64076"/>
    </ligand>
</feature>
<comment type="catalytic activity">
    <reaction evidence="16 17 19">
        <text>(6S)-NADPHX + ADP = AMP + phosphate + NADPH + H(+)</text>
        <dbReference type="Rhea" id="RHEA:32235"/>
        <dbReference type="ChEBI" id="CHEBI:15378"/>
        <dbReference type="ChEBI" id="CHEBI:43474"/>
        <dbReference type="ChEBI" id="CHEBI:57783"/>
        <dbReference type="ChEBI" id="CHEBI:64076"/>
        <dbReference type="ChEBI" id="CHEBI:456215"/>
        <dbReference type="ChEBI" id="CHEBI:456216"/>
        <dbReference type="EC" id="4.2.1.136"/>
    </reaction>
</comment>
<feature type="binding site" evidence="18">
    <location>
        <begin position="61"/>
        <end position="65"/>
    </location>
    <ligand>
        <name>(6S)-NADPHX</name>
        <dbReference type="ChEBI" id="CHEBI:64076"/>
    </ligand>
</feature>
<dbReference type="EC" id="5.1.99.6" evidence="19"/>
<feature type="binding site" evidence="18">
    <location>
        <position position="155"/>
    </location>
    <ligand>
        <name>(6S)-NADPHX</name>
        <dbReference type="ChEBI" id="CHEBI:64076"/>
    </ligand>
</feature>
<dbReference type="PANTHER" id="PTHR12592:SF0">
    <property type="entry name" value="ATP-DEPENDENT (S)-NAD(P)H-HYDRATE DEHYDRATASE"/>
    <property type="match status" value="1"/>
</dbReference>
<comment type="catalytic activity">
    <reaction evidence="2 18 19">
        <text>(6R)-NADPHX = (6S)-NADPHX</text>
        <dbReference type="Rhea" id="RHEA:32227"/>
        <dbReference type="ChEBI" id="CHEBI:64076"/>
        <dbReference type="ChEBI" id="CHEBI:64077"/>
        <dbReference type="EC" id="5.1.99.6"/>
    </reaction>
</comment>
<dbReference type="Gene3D" id="3.40.50.10260">
    <property type="entry name" value="YjeF N-terminal domain"/>
    <property type="match status" value="1"/>
</dbReference>
<dbReference type="InterPro" id="IPR000631">
    <property type="entry name" value="CARKD"/>
</dbReference>
<dbReference type="NCBIfam" id="TIGR00197">
    <property type="entry name" value="yjeF_nterm"/>
    <property type="match status" value="1"/>
</dbReference>
<comment type="cofactor">
    <cofactor evidence="17">
        <name>Mg(2+)</name>
        <dbReference type="ChEBI" id="CHEBI:18420"/>
    </cofactor>
</comment>
<feature type="binding site" evidence="17">
    <location>
        <position position="442"/>
    </location>
    <ligand>
        <name>(6S)-NADPHX</name>
        <dbReference type="ChEBI" id="CHEBI:64076"/>
    </ligand>
</feature>
<dbReference type="GO" id="GO:0110051">
    <property type="term" value="P:metabolite repair"/>
    <property type="evidence" value="ECO:0007669"/>
    <property type="project" value="TreeGrafter"/>
</dbReference>
<dbReference type="FunCoup" id="A0A2G4YSK0">
    <property type="interactions" value="283"/>
</dbReference>
<evidence type="ECO:0000256" key="10">
    <source>
        <dbReference type="ARBA" id="ARBA00023027"/>
    </source>
</evidence>
<dbReference type="SUPFAM" id="SSF53613">
    <property type="entry name" value="Ribokinase-like"/>
    <property type="match status" value="1"/>
</dbReference>
<comment type="similarity">
    <text evidence="4 19">In the C-terminal section; belongs to the NnrD/CARKD family.</text>
</comment>
<keyword evidence="13" id="KW-0511">Multifunctional enzyme</keyword>
<dbReference type="InterPro" id="IPR004443">
    <property type="entry name" value="YjeF_N_dom"/>
</dbReference>
<evidence type="ECO:0000256" key="14">
    <source>
        <dbReference type="ARBA" id="ARBA00025153"/>
    </source>
</evidence>
<evidence type="ECO:0000256" key="4">
    <source>
        <dbReference type="ARBA" id="ARBA00009524"/>
    </source>
</evidence>
<feature type="binding site" evidence="17">
    <location>
        <position position="441"/>
    </location>
    <ligand>
        <name>AMP</name>
        <dbReference type="ChEBI" id="CHEBI:456215"/>
    </ligand>
</feature>
<proteinExistence type="inferred from homology"/>
<keyword evidence="7 17" id="KW-0067">ATP-binding</keyword>
<evidence type="ECO:0000259" key="21">
    <source>
        <dbReference type="PROSITE" id="PS51385"/>
    </source>
</evidence>
<comment type="caution">
    <text evidence="22">The sequence shown here is derived from an EMBL/GenBank/DDBJ whole genome shotgun (WGS) entry which is preliminary data.</text>
</comment>
<keyword evidence="5 18" id="KW-0479">Metal-binding</keyword>
<evidence type="ECO:0000256" key="13">
    <source>
        <dbReference type="ARBA" id="ARBA00023268"/>
    </source>
</evidence>
<comment type="subunit">
    <text evidence="17">Homotetramer.</text>
</comment>
<name>A0A2G4YSK0_9PROT</name>
<evidence type="ECO:0000256" key="12">
    <source>
        <dbReference type="ARBA" id="ARBA00023239"/>
    </source>
</evidence>
<evidence type="ECO:0000256" key="6">
    <source>
        <dbReference type="ARBA" id="ARBA00022741"/>
    </source>
</evidence>
<feature type="domain" description="YjeF C-terminal" evidence="20">
    <location>
        <begin position="222"/>
        <end position="496"/>
    </location>
</feature>
<evidence type="ECO:0000256" key="3">
    <source>
        <dbReference type="ARBA" id="ARBA00006001"/>
    </source>
</evidence>
<reference evidence="22 23" key="1">
    <citation type="submission" date="2017-10" db="EMBL/GenBank/DDBJ databases">
        <title>Frigbacter circumglobatus gen. nov. sp. nov., isolated from sediment cultured in situ.</title>
        <authorList>
            <person name="Zhao Z."/>
        </authorList>
    </citation>
    <scope>NUCLEOTIDE SEQUENCE [LARGE SCALE GENOMIC DNA]</scope>
    <source>
        <strain evidence="22 23">ZYL</strain>
    </source>
</reference>
<evidence type="ECO:0000256" key="7">
    <source>
        <dbReference type="ARBA" id="ARBA00022840"/>
    </source>
</evidence>
<feature type="binding site" evidence="18">
    <location>
        <begin position="126"/>
        <end position="132"/>
    </location>
    <ligand>
        <name>(6S)-NADPHX</name>
        <dbReference type="ChEBI" id="CHEBI:64076"/>
    </ligand>
</feature>
<comment type="similarity">
    <text evidence="17">Belongs to the NnrD/CARKD family.</text>
</comment>
<dbReference type="NCBIfam" id="TIGR00196">
    <property type="entry name" value="yjeF_cterm"/>
    <property type="match status" value="1"/>
</dbReference>
<evidence type="ECO:0000256" key="9">
    <source>
        <dbReference type="ARBA" id="ARBA00022958"/>
    </source>
</evidence>
<comment type="function">
    <text evidence="18">Catalyzes the epimerization of the S- and R-forms of NAD(P)HX, a damaged form of NAD(P)H that is a result of enzymatic or heat-dependent hydration. This is a prerequisite for the S-specific NAD(P)H-hydrate dehydratase to allow the repair of both epimers of NAD(P)HX.</text>
</comment>
<dbReference type="Pfam" id="PF03853">
    <property type="entry name" value="YjeF_N"/>
    <property type="match status" value="1"/>
</dbReference>
<dbReference type="CDD" id="cd01171">
    <property type="entry name" value="YXKO-related"/>
    <property type="match status" value="1"/>
</dbReference>
<dbReference type="SUPFAM" id="SSF64153">
    <property type="entry name" value="YjeF N-terminal domain-like"/>
    <property type="match status" value="1"/>
</dbReference>
<keyword evidence="12 17" id="KW-0456">Lyase</keyword>
<organism evidence="22 23">
    <name type="scientific">Paremcibacter congregatus</name>
    <dbReference type="NCBI Taxonomy" id="2043170"/>
    <lineage>
        <taxon>Bacteria</taxon>
        <taxon>Pseudomonadati</taxon>
        <taxon>Pseudomonadota</taxon>
        <taxon>Alphaproteobacteria</taxon>
        <taxon>Emcibacterales</taxon>
        <taxon>Emcibacteraceae</taxon>
        <taxon>Paremcibacter</taxon>
    </lineage>
</organism>
<comment type="function">
    <text evidence="17">Catalyzes the dehydration of the S-form of NAD(P)HX at the expense of ADP, which is converted to AMP. Together with NAD(P)HX epimerase, which catalyzes the epimerization of the S- and R-forms, the enzyme allows the repair of both epimers of NAD(P)HX, a damaged form of NAD(P)H that is a result of enzymatic or heat-dependent hydration.</text>
</comment>